<name>A0AAU9MTK0_9ASTR</name>
<comment type="caution">
    <text evidence="2">The sequence shown here is derived from an EMBL/GenBank/DDBJ whole genome shotgun (WGS) entry which is preliminary data.</text>
</comment>
<evidence type="ECO:0000313" key="2">
    <source>
        <dbReference type="EMBL" id="CAH1428816.1"/>
    </source>
</evidence>
<keyword evidence="3" id="KW-1185">Reference proteome</keyword>
<evidence type="ECO:0000313" key="3">
    <source>
        <dbReference type="Proteomes" id="UP001157418"/>
    </source>
</evidence>
<reference evidence="2 3" key="1">
    <citation type="submission" date="2022-01" db="EMBL/GenBank/DDBJ databases">
        <authorList>
            <person name="Xiong W."/>
            <person name="Schranz E."/>
        </authorList>
    </citation>
    <scope>NUCLEOTIDE SEQUENCE [LARGE SCALE GENOMIC DNA]</scope>
</reference>
<evidence type="ECO:0000256" key="1">
    <source>
        <dbReference type="SAM" id="MobiDB-lite"/>
    </source>
</evidence>
<protein>
    <submittedName>
        <fullName evidence="2">Uncharacterized protein</fullName>
    </submittedName>
</protein>
<dbReference type="Proteomes" id="UP001157418">
    <property type="component" value="Unassembled WGS sequence"/>
</dbReference>
<gene>
    <name evidence="2" type="ORF">LVIROSA_LOCUS15719</name>
</gene>
<proteinExistence type="predicted"/>
<sequence length="285" mass="31676">MFGMKNSDPPDPNRESLYEDDFDGEPGAVRRGRRAVHREISPYSGDKLPRLMEKIEDKIKRNQAEKKFLDSKSPIEGLKCGLRPGVHEVIRYGYGKENVDPNFIKSELQAFDKAMDDVKNLESLMAFQDNGKPKTINELVEEKGFVLLQVTSDMVKGFNSSQDKASISHPSSPVPVSDAINDKGILGKSPVIQNTSMKSVAPSVTVASPEKLSKPSISSNDEVMKDLLNEYKNLGGDFENNLKIEQGVNFLNLKWDKEMMNMDDFSKLKISQAAKMASTLLGLSS</sequence>
<organism evidence="2 3">
    <name type="scientific">Lactuca virosa</name>
    <dbReference type="NCBI Taxonomy" id="75947"/>
    <lineage>
        <taxon>Eukaryota</taxon>
        <taxon>Viridiplantae</taxon>
        <taxon>Streptophyta</taxon>
        <taxon>Embryophyta</taxon>
        <taxon>Tracheophyta</taxon>
        <taxon>Spermatophyta</taxon>
        <taxon>Magnoliopsida</taxon>
        <taxon>eudicotyledons</taxon>
        <taxon>Gunneridae</taxon>
        <taxon>Pentapetalae</taxon>
        <taxon>asterids</taxon>
        <taxon>campanulids</taxon>
        <taxon>Asterales</taxon>
        <taxon>Asteraceae</taxon>
        <taxon>Cichorioideae</taxon>
        <taxon>Cichorieae</taxon>
        <taxon>Lactucinae</taxon>
        <taxon>Lactuca</taxon>
    </lineage>
</organism>
<accession>A0AAU9MTK0</accession>
<dbReference type="EMBL" id="CAKMRJ010002223">
    <property type="protein sequence ID" value="CAH1428816.1"/>
    <property type="molecule type" value="Genomic_DNA"/>
</dbReference>
<feature type="region of interest" description="Disordered" evidence="1">
    <location>
        <begin position="1"/>
        <end position="41"/>
    </location>
</feature>
<dbReference type="AlphaFoldDB" id="A0AAU9MTK0"/>